<gene>
    <name evidence="15 17" type="primary">atpF</name>
    <name evidence="17" type="ORF">GCM10011322_27980</name>
</gene>
<evidence type="ECO:0000256" key="13">
    <source>
        <dbReference type="ARBA" id="ARBA00025614"/>
    </source>
</evidence>
<evidence type="ECO:0000313" key="18">
    <source>
        <dbReference type="Proteomes" id="UP000600449"/>
    </source>
</evidence>
<protein>
    <recommendedName>
        <fullName evidence="15">ATP synthase subunit b</fullName>
    </recommendedName>
    <alternativeName>
        <fullName evidence="15">ATP synthase F(0) sector subunit b</fullName>
    </alternativeName>
    <alternativeName>
        <fullName evidence="15">ATPase subunit I</fullName>
    </alternativeName>
    <alternativeName>
        <fullName evidence="15">F-type ATPase subunit b</fullName>
        <shortName evidence="15">F-ATPase subunit b</shortName>
    </alternativeName>
</protein>
<evidence type="ECO:0000256" key="15">
    <source>
        <dbReference type="HAMAP-Rule" id="MF_01398"/>
    </source>
</evidence>
<keyword evidence="4 15" id="KW-1003">Cell membrane</keyword>
<dbReference type="EMBL" id="BMMF01000008">
    <property type="protein sequence ID" value="GGK39292.1"/>
    <property type="molecule type" value="Genomic_DNA"/>
</dbReference>
<organism evidence="17 18">
    <name type="scientific">Salinarimonas ramus</name>
    <dbReference type="NCBI Taxonomy" id="690164"/>
    <lineage>
        <taxon>Bacteria</taxon>
        <taxon>Pseudomonadati</taxon>
        <taxon>Pseudomonadota</taxon>
        <taxon>Alphaproteobacteria</taxon>
        <taxon>Hyphomicrobiales</taxon>
        <taxon>Salinarimonadaceae</taxon>
        <taxon>Salinarimonas</taxon>
    </lineage>
</organism>
<keyword evidence="11 15" id="KW-0066">ATP synthesis</keyword>
<evidence type="ECO:0000256" key="5">
    <source>
        <dbReference type="ARBA" id="ARBA00022547"/>
    </source>
</evidence>
<keyword evidence="8 15" id="KW-1133">Transmembrane helix</keyword>
<proteinExistence type="inferred from homology"/>
<evidence type="ECO:0000256" key="7">
    <source>
        <dbReference type="ARBA" id="ARBA00022781"/>
    </source>
</evidence>
<evidence type="ECO:0000256" key="2">
    <source>
        <dbReference type="ARBA" id="ARBA00005513"/>
    </source>
</evidence>
<evidence type="ECO:0000256" key="8">
    <source>
        <dbReference type="ARBA" id="ARBA00022989"/>
    </source>
</evidence>
<reference evidence="17 18" key="1">
    <citation type="journal article" date="2014" name="Int. J. Syst. Evol. Microbiol.">
        <title>Complete genome sequence of Corynebacterium casei LMG S-19264T (=DSM 44701T), isolated from a smear-ripened cheese.</title>
        <authorList>
            <consortium name="US DOE Joint Genome Institute (JGI-PGF)"/>
            <person name="Walter F."/>
            <person name="Albersmeier A."/>
            <person name="Kalinowski J."/>
            <person name="Ruckert C."/>
        </authorList>
    </citation>
    <scope>NUCLEOTIDE SEQUENCE [LARGE SCALE GENOMIC DNA]</scope>
    <source>
        <strain evidence="17 18">CGMCC 1.9161</strain>
    </source>
</reference>
<dbReference type="InterPro" id="IPR002146">
    <property type="entry name" value="ATP_synth_b/b'su_bac/chlpt"/>
</dbReference>
<evidence type="ECO:0000256" key="14">
    <source>
        <dbReference type="ARBA" id="ARBA00025830"/>
    </source>
</evidence>
<dbReference type="CDD" id="cd06503">
    <property type="entry name" value="ATP-synt_Fo_b"/>
    <property type="match status" value="1"/>
</dbReference>
<dbReference type="AlphaFoldDB" id="A0A917V565"/>
<dbReference type="Proteomes" id="UP000600449">
    <property type="component" value="Unassembled WGS sequence"/>
</dbReference>
<dbReference type="PANTHER" id="PTHR33445">
    <property type="entry name" value="ATP SYNTHASE SUBUNIT B', CHLOROPLASTIC"/>
    <property type="match status" value="1"/>
</dbReference>
<keyword evidence="6 15" id="KW-0812">Transmembrane</keyword>
<comment type="caution">
    <text evidence="17">The sequence shown here is derived from an EMBL/GenBank/DDBJ whole genome shotgun (WGS) entry which is preliminary data.</text>
</comment>
<evidence type="ECO:0000256" key="3">
    <source>
        <dbReference type="ARBA" id="ARBA00022448"/>
    </source>
</evidence>
<comment type="function">
    <text evidence="12 15">F(1)F(0) ATP synthase produces ATP from ADP in the presence of a proton or sodium gradient. F-type ATPases consist of two structural domains, F(1) containing the extramembraneous catalytic core and F(0) containing the membrane proton channel, linked together by a central stalk and a peripheral stalk. During catalysis, ATP synthesis in the catalytic domain of F(1) is coupled via a rotary mechanism of the central stalk subunits to proton translocation.</text>
</comment>
<evidence type="ECO:0000256" key="10">
    <source>
        <dbReference type="ARBA" id="ARBA00023136"/>
    </source>
</evidence>
<name>A0A917V565_9HYPH</name>
<comment type="function">
    <text evidence="13">Component of the F(0) channel, it forms part of the peripheral stalk, linking F(1) to F(0). The b'-subunit is a diverged and duplicated form of b found in plants and photosynthetic bacteria.</text>
</comment>
<sequence length="179" mass="18868">MASPTHEAGDVVAHGGAAFPPFEPSTFPSQLLWLAIAFGLLYYVMNRVIVPRFHGVVETREVTVARDLDAAATAKRNAEAAGTAYETALADAKSSAQAIASKTRDAMQAEADAKRRALEDDLAERLAAAEAQISARKTEAMANVRGIAEETAIAIVERISGRAPAPESVSAALDRQAAH</sequence>
<dbReference type="GO" id="GO:0045259">
    <property type="term" value="C:proton-transporting ATP synthase complex"/>
    <property type="evidence" value="ECO:0007669"/>
    <property type="project" value="UniProtKB-KW"/>
</dbReference>
<evidence type="ECO:0000256" key="6">
    <source>
        <dbReference type="ARBA" id="ARBA00022692"/>
    </source>
</evidence>
<keyword evidence="18" id="KW-1185">Reference proteome</keyword>
<evidence type="ECO:0000256" key="11">
    <source>
        <dbReference type="ARBA" id="ARBA00023310"/>
    </source>
</evidence>
<keyword evidence="7 15" id="KW-0375">Hydrogen ion transport</keyword>
<feature type="transmembrane region" description="Helical" evidence="15">
    <location>
        <begin position="27"/>
        <end position="45"/>
    </location>
</feature>
<evidence type="ECO:0000256" key="16">
    <source>
        <dbReference type="RuleBase" id="RU003848"/>
    </source>
</evidence>
<dbReference type="PANTHER" id="PTHR33445:SF1">
    <property type="entry name" value="ATP SYNTHASE SUBUNIT B"/>
    <property type="match status" value="1"/>
</dbReference>
<dbReference type="Pfam" id="PF00430">
    <property type="entry name" value="ATP-synt_B"/>
    <property type="match status" value="1"/>
</dbReference>
<dbReference type="GO" id="GO:0005886">
    <property type="term" value="C:plasma membrane"/>
    <property type="evidence" value="ECO:0007669"/>
    <property type="project" value="UniProtKB-SubCell"/>
</dbReference>
<dbReference type="InterPro" id="IPR050059">
    <property type="entry name" value="ATP_synthase_B_chain"/>
</dbReference>
<comment type="similarity">
    <text evidence="2 15 16">Belongs to the ATPase B chain family.</text>
</comment>
<dbReference type="GO" id="GO:0046961">
    <property type="term" value="F:proton-transporting ATPase activity, rotational mechanism"/>
    <property type="evidence" value="ECO:0007669"/>
    <property type="project" value="TreeGrafter"/>
</dbReference>
<accession>A0A917V565</accession>
<keyword evidence="9 15" id="KW-0406">Ion transport</keyword>
<evidence type="ECO:0000256" key="9">
    <source>
        <dbReference type="ARBA" id="ARBA00023065"/>
    </source>
</evidence>
<dbReference type="HAMAP" id="MF_01398">
    <property type="entry name" value="ATP_synth_b_bprime"/>
    <property type="match status" value="1"/>
</dbReference>
<keyword evidence="10 15" id="KW-0472">Membrane</keyword>
<dbReference type="GO" id="GO:0046933">
    <property type="term" value="F:proton-transporting ATP synthase activity, rotational mechanism"/>
    <property type="evidence" value="ECO:0007669"/>
    <property type="project" value="UniProtKB-UniRule"/>
</dbReference>
<evidence type="ECO:0000256" key="1">
    <source>
        <dbReference type="ARBA" id="ARBA00004377"/>
    </source>
</evidence>
<evidence type="ECO:0000313" key="17">
    <source>
        <dbReference type="EMBL" id="GGK39292.1"/>
    </source>
</evidence>
<comment type="subunit">
    <text evidence="14 15">F-type ATPases have 2 components, F(1) - the catalytic core - and F(0) - the membrane proton channel. F(1) has five subunits: alpha(3), beta(3), gamma(1), delta(1), epsilon(1). F(0) has three main subunits: a(1), b(2) and c(10-14). The alpha and beta chains form an alternating ring which encloses part of the gamma chain. F(1) is attached to F(0) by a central stalk formed by the gamma and epsilon chains, while a peripheral stalk is formed by the delta and b chains.</text>
</comment>
<keyword evidence="3 15" id="KW-0813">Transport</keyword>
<comment type="subcellular location">
    <subcellularLocation>
        <location evidence="1">Cell inner membrane</location>
        <topology evidence="1">Single-pass membrane protein</topology>
    </subcellularLocation>
    <subcellularLocation>
        <location evidence="15">Cell membrane</location>
        <topology evidence="15">Single-pass membrane protein</topology>
    </subcellularLocation>
</comment>
<keyword evidence="5 15" id="KW-0138">CF(0)</keyword>
<evidence type="ECO:0000256" key="4">
    <source>
        <dbReference type="ARBA" id="ARBA00022475"/>
    </source>
</evidence>
<dbReference type="RefSeq" id="WP_188913852.1">
    <property type="nucleotide sequence ID" value="NZ_BMMF01000008.1"/>
</dbReference>
<evidence type="ECO:0000256" key="12">
    <source>
        <dbReference type="ARBA" id="ARBA00025198"/>
    </source>
</evidence>